<evidence type="ECO:0000313" key="7">
    <source>
        <dbReference type="EMBL" id="EQD52494.1"/>
    </source>
</evidence>
<keyword evidence="3 6" id="KW-0812">Transmembrane</keyword>
<keyword evidence="4 6" id="KW-1133">Transmembrane helix</keyword>
<reference evidence="7" key="2">
    <citation type="journal article" date="2014" name="ISME J.">
        <title>Microbial stratification in low pH oxic and suboxic macroscopic growths along an acid mine drainage.</title>
        <authorList>
            <person name="Mendez-Garcia C."/>
            <person name="Mesa V."/>
            <person name="Sprenger R.R."/>
            <person name="Richter M."/>
            <person name="Diez M.S."/>
            <person name="Solano J."/>
            <person name="Bargiela R."/>
            <person name="Golyshina O.V."/>
            <person name="Manteca A."/>
            <person name="Ramos J.L."/>
            <person name="Gallego J.R."/>
            <person name="Llorente I."/>
            <person name="Martins Dos Santos V.A."/>
            <person name="Jensen O.N."/>
            <person name="Pelaez A.I."/>
            <person name="Sanchez J."/>
            <person name="Ferrer M."/>
        </authorList>
    </citation>
    <scope>NUCLEOTIDE SEQUENCE</scope>
</reference>
<feature type="transmembrane region" description="Helical" evidence="6">
    <location>
        <begin position="126"/>
        <end position="146"/>
    </location>
</feature>
<accession>T1BH99</accession>
<dbReference type="PANTHER" id="PTHR47089:SF1">
    <property type="entry name" value="GUANOSINE ABC TRANSPORTER PERMEASE PROTEIN NUPP"/>
    <property type="match status" value="1"/>
</dbReference>
<dbReference type="CDD" id="cd06580">
    <property type="entry name" value="TM_PBP1_transp_TpRbsC_like"/>
    <property type="match status" value="1"/>
</dbReference>
<evidence type="ECO:0000256" key="2">
    <source>
        <dbReference type="ARBA" id="ARBA00022475"/>
    </source>
</evidence>
<dbReference type="GO" id="GO:0005886">
    <property type="term" value="C:plasma membrane"/>
    <property type="evidence" value="ECO:0007669"/>
    <property type="project" value="UniProtKB-SubCell"/>
</dbReference>
<keyword evidence="2" id="KW-1003">Cell membrane</keyword>
<dbReference type="AlphaFoldDB" id="T1BH99"/>
<gene>
    <name evidence="7" type="ORF">B1B_10700</name>
</gene>
<evidence type="ECO:0000256" key="5">
    <source>
        <dbReference type="ARBA" id="ARBA00023136"/>
    </source>
</evidence>
<dbReference type="EMBL" id="AUZY01006961">
    <property type="protein sequence ID" value="EQD52494.1"/>
    <property type="molecule type" value="Genomic_DNA"/>
</dbReference>
<evidence type="ECO:0000256" key="6">
    <source>
        <dbReference type="SAM" id="Phobius"/>
    </source>
</evidence>
<evidence type="ECO:0000256" key="3">
    <source>
        <dbReference type="ARBA" id="ARBA00022692"/>
    </source>
</evidence>
<proteinExistence type="predicted"/>
<comment type="subcellular location">
    <subcellularLocation>
        <location evidence="1">Cell membrane</location>
        <topology evidence="1">Multi-pass membrane protein</topology>
    </subcellularLocation>
</comment>
<organism evidence="7">
    <name type="scientific">mine drainage metagenome</name>
    <dbReference type="NCBI Taxonomy" id="410659"/>
    <lineage>
        <taxon>unclassified sequences</taxon>
        <taxon>metagenomes</taxon>
        <taxon>ecological metagenomes</taxon>
    </lineage>
</organism>
<feature type="transmembrane region" description="Helical" evidence="6">
    <location>
        <begin position="73"/>
        <end position="89"/>
    </location>
</feature>
<feature type="transmembrane region" description="Helical" evidence="6">
    <location>
        <begin position="95"/>
        <end position="114"/>
    </location>
</feature>
<dbReference type="GO" id="GO:0022857">
    <property type="term" value="F:transmembrane transporter activity"/>
    <property type="evidence" value="ECO:0007669"/>
    <property type="project" value="InterPro"/>
</dbReference>
<sequence>RVIAIVVVIAGSAIYLGATIHQPDILGVVLHESFATSASLDEWVVLATPFFLTALAVLIPLRVGLWNIGGEGQFFGGAWLATGLVFWLSHLAGPVLIPGMLVAGAIGGALWAAIPTLARVYLNVNEIISTLMLNLVMVFWVAYWLVGPWQYGGSTGGTLQSRIIPT</sequence>
<comment type="caution">
    <text evidence="7">The sequence shown here is derived from an EMBL/GenBank/DDBJ whole genome shotgun (WGS) entry which is preliminary data.</text>
</comment>
<dbReference type="PANTHER" id="PTHR47089">
    <property type="entry name" value="ABC TRANSPORTER, PERMEASE PROTEIN"/>
    <property type="match status" value="1"/>
</dbReference>
<evidence type="ECO:0000256" key="1">
    <source>
        <dbReference type="ARBA" id="ARBA00004651"/>
    </source>
</evidence>
<evidence type="ECO:0000256" key="4">
    <source>
        <dbReference type="ARBA" id="ARBA00022989"/>
    </source>
</evidence>
<dbReference type="InterPro" id="IPR001851">
    <property type="entry name" value="ABC_transp_permease"/>
</dbReference>
<feature type="non-terminal residue" evidence="7">
    <location>
        <position position="1"/>
    </location>
</feature>
<feature type="non-terminal residue" evidence="7">
    <location>
        <position position="166"/>
    </location>
</feature>
<feature type="transmembrane region" description="Helical" evidence="6">
    <location>
        <begin position="43"/>
        <end position="61"/>
    </location>
</feature>
<reference evidence="7" key="1">
    <citation type="submission" date="2013-08" db="EMBL/GenBank/DDBJ databases">
        <authorList>
            <person name="Mendez C."/>
            <person name="Richter M."/>
            <person name="Ferrer M."/>
            <person name="Sanchez J."/>
        </authorList>
    </citation>
    <scope>NUCLEOTIDE SEQUENCE</scope>
</reference>
<dbReference type="Pfam" id="PF02653">
    <property type="entry name" value="BPD_transp_2"/>
    <property type="match status" value="1"/>
</dbReference>
<protein>
    <submittedName>
        <fullName evidence="7">Inner-membrane translocator</fullName>
    </submittedName>
</protein>
<name>T1BH99_9ZZZZ</name>
<keyword evidence="5 6" id="KW-0472">Membrane</keyword>